<keyword evidence="1 2" id="KW-0378">Hydrolase</keyword>
<feature type="domain" description="Peptidase M12A" evidence="3">
    <location>
        <begin position="1"/>
        <end position="107"/>
    </location>
</feature>
<dbReference type="AlphaFoldDB" id="A0A4Y2KUA7"/>
<keyword evidence="1 2" id="KW-0482">Metalloprotease</keyword>
<dbReference type="PANTHER" id="PTHR10127">
    <property type="entry name" value="DISCOIDIN, CUB, EGF, LAMININ , AND ZINC METALLOPROTEASE DOMAIN CONTAINING"/>
    <property type="match status" value="1"/>
</dbReference>
<keyword evidence="1 2" id="KW-0479">Metal-binding</keyword>
<feature type="binding site" evidence="1">
    <location>
        <position position="23"/>
    </location>
    <ligand>
        <name>Zn(2+)</name>
        <dbReference type="ChEBI" id="CHEBI:29105"/>
        <note>catalytic</note>
    </ligand>
</feature>
<evidence type="ECO:0000313" key="4">
    <source>
        <dbReference type="EMBL" id="GBN05610.1"/>
    </source>
</evidence>
<dbReference type="Proteomes" id="UP000499080">
    <property type="component" value="Unassembled WGS sequence"/>
</dbReference>
<feature type="binding site" evidence="1">
    <location>
        <position position="33"/>
    </location>
    <ligand>
        <name>Zn(2+)</name>
        <dbReference type="ChEBI" id="CHEBI:29105"/>
        <note>catalytic</note>
    </ligand>
</feature>
<comment type="caution">
    <text evidence="4">The sequence shown here is derived from an EMBL/GenBank/DDBJ whole genome shotgun (WGS) entry which is preliminary data.</text>
</comment>
<dbReference type="SUPFAM" id="SSF55486">
    <property type="entry name" value="Metalloproteases ('zincins'), catalytic domain"/>
    <property type="match status" value="1"/>
</dbReference>
<gene>
    <name evidence="4" type="primary">BP10_2</name>
    <name evidence="4" type="ORF">AVEN_191553_1</name>
</gene>
<keyword evidence="5" id="KW-1185">Reference proteome</keyword>
<dbReference type="PRINTS" id="PR00480">
    <property type="entry name" value="ASTACIN"/>
</dbReference>
<dbReference type="InterPro" id="IPR001506">
    <property type="entry name" value="Peptidase_M12A"/>
</dbReference>
<evidence type="ECO:0000259" key="3">
    <source>
        <dbReference type="PROSITE" id="PS51864"/>
    </source>
</evidence>
<evidence type="ECO:0000256" key="2">
    <source>
        <dbReference type="RuleBase" id="RU361183"/>
    </source>
</evidence>
<dbReference type="InterPro" id="IPR024079">
    <property type="entry name" value="MetalloPept_cat_dom_sf"/>
</dbReference>
<dbReference type="GO" id="GO:0008270">
    <property type="term" value="F:zinc ion binding"/>
    <property type="evidence" value="ECO:0007669"/>
    <property type="project" value="UniProtKB-UniRule"/>
</dbReference>
<dbReference type="EC" id="3.4.24.-" evidence="2"/>
<dbReference type="Pfam" id="PF01400">
    <property type="entry name" value="Astacin"/>
    <property type="match status" value="1"/>
</dbReference>
<feature type="binding site" evidence="1">
    <location>
        <position position="27"/>
    </location>
    <ligand>
        <name>Zn(2+)</name>
        <dbReference type="ChEBI" id="CHEBI:29105"/>
        <note>catalytic</note>
    </ligand>
</feature>
<dbReference type="PROSITE" id="PS51864">
    <property type="entry name" value="ASTACIN"/>
    <property type="match status" value="1"/>
</dbReference>
<protein>
    <recommendedName>
        <fullName evidence="2">Metalloendopeptidase</fullName>
        <ecNumber evidence="2">3.4.24.-</ecNumber>
    </recommendedName>
</protein>
<organism evidence="4 5">
    <name type="scientific">Araneus ventricosus</name>
    <name type="common">Orbweaver spider</name>
    <name type="synonym">Epeira ventricosa</name>
    <dbReference type="NCBI Taxonomy" id="182803"/>
    <lineage>
        <taxon>Eukaryota</taxon>
        <taxon>Metazoa</taxon>
        <taxon>Ecdysozoa</taxon>
        <taxon>Arthropoda</taxon>
        <taxon>Chelicerata</taxon>
        <taxon>Arachnida</taxon>
        <taxon>Araneae</taxon>
        <taxon>Araneomorphae</taxon>
        <taxon>Entelegynae</taxon>
        <taxon>Araneoidea</taxon>
        <taxon>Araneidae</taxon>
        <taxon>Araneus</taxon>
    </lineage>
</organism>
<reference evidence="4 5" key="1">
    <citation type="journal article" date="2019" name="Sci. Rep.">
        <title>Orb-weaving spider Araneus ventricosus genome elucidates the spidroin gene catalogue.</title>
        <authorList>
            <person name="Kono N."/>
            <person name="Nakamura H."/>
            <person name="Ohtoshi R."/>
            <person name="Moran D.A.P."/>
            <person name="Shinohara A."/>
            <person name="Yoshida Y."/>
            <person name="Fujiwara M."/>
            <person name="Mori M."/>
            <person name="Tomita M."/>
            <person name="Arakawa K."/>
        </authorList>
    </citation>
    <scope>NUCLEOTIDE SEQUENCE [LARGE SCALE GENOMIC DNA]</scope>
</reference>
<sequence>MKVLKPQTLSLGDGCEFIGTVVHELGHALGLYHEHQRSDRDNYINVYGKNVAAGLIHGFNKTDPVDELKLVKYDYTSIMHYGEYDFSKQAEDHGGQRWKDETSRTLR</sequence>
<name>A0A4Y2KUA7_ARAVE</name>
<dbReference type="GO" id="GO:0006508">
    <property type="term" value="P:proteolysis"/>
    <property type="evidence" value="ECO:0007669"/>
    <property type="project" value="UniProtKB-KW"/>
</dbReference>
<comment type="cofactor">
    <cofactor evidence="1 2">
        <name>Zn(2+)</name>
        <dbReference type="ChEBI" id="CHEBI:29105"/>
    </cofactor>
    <text evidence="1 2">Binds 1 zinc ion per subunit.</text>
</comment>
<feature type="active site" evidence="1">
    <location>
        <position position="24"/>
    </location>
</feature>
<dbReference type="Gene3D" id="3.40.390.10">
    <property type="entry name" value="Collagenase (Catalytic Domain)"/>
    <property type="match status" value="1"/>
</dbReference>
<dbReference type="PANTHER" id="PTHR10127:SF856">
    <property type="entry name" value="METALLOENDOPEPTIDASE"/>
    <property type="match status" value="1"/>
</dbReference>
<evidence type="ECO:0000256" key="1">
    <source>
        <dbReference type="PROSITE-ProRule" id="PRU01211"/>
    </source>
</evidence>
<keyword evidence="1 2" id="KW-0862">Zinc</keyword>
<comment type="caution">
    <text evidence="1">Lacks conserved residue(s) required for the propagation of feature annotation.</text>
</comment>
<dbReference type="OrthoDB" id="431034at2759"/>
<accession>A0A4Y2KUA7</accession>
<dbReference type="EMBL" id="BGPR01004984">
    <property type="protein sequence ID" value="GBN05610.1"/>
    <property type="molecule type" value="Genomic_DNA"/>
</dbReference>
<proteinExistence type="predicted"/>
<evidence type="ECO:0000313" key="5">
    <source>
        <dbReference type="Proteomes" id="UP000499080"/>
    </source>
</evidence>
<keyword evidence="1 2" id="KW-0645">Protease</keyword>
<dbReference type="GO" id="GO:0004222">
    <property type="term" value="F:metalloendopeptidase activity"/>
    <property type="evidence" value="ECO:0007669"/>
    <property type="project" value="UniProtKB-UniRule"/>
</dbReference>